<dbReference type="AlphaFoldDB" id="A0A845EYH4"/>
<dbReference type="CDD" id="cd03801">
    <property type="entry name" value="GT4_PimA-like"/>
    <property type="match status" value="1"/>
</dbReference>
<dbReference type="EMBL" id="WMEY01000003">
    <property type="protein sequence ID" value="MYL63556.1"/>
    <property type="molecule type" value="Genomic_DNA"/>
</dbReference>
<sequence>MKVLFVYYLPSGGVETLNRQRCKALKEAGIFCELLYMQQGTGYNNICDIPVYVTNDNQEIKLLLEKQNYSAVMVCSDHLFLKRIRELGYSGPLLYEIQGLGTEKEARNWMVSAQPFIQTYANAVFYPRTSHLEQLCQTFIPNVKSYSFHNCFDTDHFHYVTSTFHAKNPIIGWVGRLEPNKNWYGFLQLVNMILSKNSNINVWMFQDATLASESEKTKFQQFIQQHHLEEIVTVHSNIPHQEMAIYYSIIADSGGFLCATSQVEGFGYAVVEAMSCQCPVVSTDSDGIRSFLTHNETGKIINIDDLDKATSECLEVFNNAEMKNQLVKQANEKIKSTLDPKKYNENFTKMLKQISQKS</sequence>
<dbReference type="GO" id="GO:0016757">
    <property type="term" value="F:glycosyltransferase activity"/>
    <property type="evidence" value="ECO:0007669"/>
    <property type="project" value="InterPro"/>
</dbReference>
<evidence type="ECO:0000313" key="2">
    <source>
        <dbReference type="EMBL" id="MYL63556.1"/>
    </source>
</evidence>
<keyword evidence="2" id="KW-0808">Transferase</keyword>
<dbReference type="RefSeq" id="WP_160919183.1">
    <property type="nucleotide sequence ID" value="NZ_WMEY01000003.1"/>
</dbReference>
<dbReference type="Gene3D" id="3.40.50.2000">
    <property type="entry name" value="Glycogen Phosphorylase B"/>
    <property type="match status" value="1"/>
</dbReference>
<organism evidence="2 3">
    <name type="scientific">Guptibacillus hwajinpoensis</name>
    <dbReference type="NCBI Taxonomy" id="208199"/>
    <lineage>
        <taxon>Bacteria</taxon>
        <taxon>Bacillati</taxon>
        <taxon>Bacillota</taxon>
        <taxon>Bacilli</taxon>
        <taxon>Bacillales</taxon>
        <taxon>Guptibacillaceae</taxon>
        <taxon>Guptibacillus</taxon>
    </lineage>
</organism>
<dbReference type="Proteomes" id="UP000447833">
    <property type="component" value="Unassembled WGS sequence"/>
</dbReference>
<reference evidence="2 3" key="1">
    <citation type="submission" date="2019-11" db="EMBL/GenBank/DDBJ databases">
        <title>Genome sequences of 17 halophilic strains isolated from different environments.</title>
        <authorList>
            <person name="Furrow R.E."/>
        </authorList>
    </citation>
    <scope>NUCLEOTIDE SEQUENCE [LARGE SCALE GENOMIC DNA]</scope>
    <source>
        <strain evidence="2 3">22506_14_FS</strain>
    </source>
</reference>
<gene>
    <name evidence="2" type="ORF">GLW07_09345</name>
</gene>
<dbReference type="PANTHER" id="PTHR12526">
    <property type="entry name" value="GLYCOSYLTRANSFERASE"/>
    <property type="match status" value="1"/>
</dbReference>
<evidence type="ECO:0000259" key="1">
    <source>
        <dbReference type="Pfam" id="PF00534"/>
    </source>
</evidence>
<evidence type="ECO:0000313" key="3">
    <source>
        <dbReference type="Proteomes" id="UP000447833"/>
    </source>
</evidence>
<dbReference type="PANTHER" id="PTHR12526:SF630">
    <property type="entry name" value="GLYCOSYLTRANSFERASE"/>
    <property type="match status" value="1"/>
</dbReference>
<dbReference type="Pfam" id="PF00534">
    <property type="entry name" value="Glycos_transf_1"/>
    <property type="match status" value="1"/>
</dbReference>
<dbReference type="SUPFAM" id="SSF53756">
    <property type="entry name" value="UDP-Glycosyltransferase/glycogen phosphorylase"/>
    <property type="match status" value="1"/>
</dbReference>
<accession>A0A845EYH4</accession>
<protein>
    <submittedName>
        <fullName evidence="2">Glycosyltransferase</fullName>
    </submittedName>
</protein>
<proteinExistence type="predicted"/>
<feature type="domain" description="Glycosyl transferase family 1" evidence="1">
    <location>
        <begin position="166"/>
        <end position="332"/>
    </location>
</feature>
<dbReference type="InterPro" id="IPR001296">
    <property type="entry name" value="Glyco_trans_1"/>
</dbReference>
<comment type="caution">
    <text evidence="2">The sequence shown here is derived from an EMBL/GenBank/DDBJ whole genome shotgun (WGS) entry which is preliminary data.</text>
</comment>
<name>A0A845EYH4_9BACL</name>